<name>A0A1W0XB22_HYPEX</name>
<evidence type="ECO:0000256" key="3">
    <source>
        <dbReference type="ARBA" id="ARBA00010626"/>
    </source>
</evidence>
<dbReference type="InterPro" id="IPR019378">
    <property type="entry name" value="GDP-Fuc_O-FucTrfase"/>
</dbReference>
<evidence type="ECO:0000256" key="16">
    <source>
        <dbReference type="ARBA" id="ARBA00048647"/>
    </source>
</evidence>
<evidence type="ECO:0000256" key="1">
    <source>
        <dbReference type="ARBA" id="ARBA00004240"/>
    </source>
</evidence>
<evidence type="ECO:0000256" key="11">
    <source>
        <dbReference type="ARBA" id="ARBA00023180"/>
    </source>
</evidence>
<dbReference type="Pfam" id="PF10250">
    <property type="entry name" value="O-FucT"/>
    <property type="match status" value="1"/>
</dbReference>
<keyword evidence="11" id="KW-0325">Glycoprotein</keyword>
<evidence type="ECO:0000256" key="2">
    <source>
        <dbReference type="ARBA" id="ARBA00004922"/>
    </source>
</evidence>
<keyword evidence="6" id="KW-0328">Glycosyltransferase</keyword>
<keyword evidence="12" id="KW-0294">Fucose metabolism</keyword>
<keyword evidence="7" id="KW-0808">Transferase</keyword>
<sequence length="370" mass="42011">MTGLLADNNVGLNVADVVWDANGYVFYCPCHGRFGNQADQFLGSFAFSKQLNRTLVLPPWRTYAGEQKMAPFDDFFQVDPLRAYHRVILAKDFVDKLATSNWPLAQRSAFCYMQDDNEKPCTTSHKFFQEFWRFVGIPAFTKSENIKGLRFDVSGVEAWRERFPASKFPVIALRGPPAPFPVPQMQWPIQQYLQWSPKIYTPAKSHIESLFRNEPYLGIHLRNGEDWTKACALLDEDGRHGLTNLMASSQCIGEHPAQPVTKEQCFPSKAHVINTVEETVKEYGLKNVYIATDSDSYISEFRGRMPAVNFVHLNPTVPQIDLCILGESDIFIGNCVSSFSSFVRRQREVNGKATLYFGMPIATDDAHNEL</sequence>
<evidence type="ECO:0000256" key="9">
    <source>
        <dbReference type="ARBA" id="ARBA00022976"/>
    </source>
</evidence>
<evidence type="ECO:0000256" key="8">
    <source>
        <dbReference type="ARBA" id="ARBA00022824"/>
    </source>
</evidence>
<evidence type="ECO:0000313" key="18">
    <source>
        <dbReference type="Proteomes" id="UP000192578"/>
    </source>
</evidence>
<dbReference type="EC" id="2.4.1.221" evidence="4"/>
<dbReference type="UniPathway" id="UPA00378"/>
<evidence type="ECO:0000256" key="4">
    <source>
        <dbReference type="ARBA" id="ARBA00012196"/>
    </source>
</evidence>
<dbReference type="GO" id="GO:0007219">
    <property type="term" value="P:Notch signaling pathway"/>
    <property type="evidence" value="ECO:0007669"/>
    <property type="project" value="UniProtKB-KW"/>
</dbReference>
<comment type="similarity">
    <text evidence="3">Belongs to the glycosyltransferase 65 family.</text>
</comment>
<dbReference type="Proteomes" id="UP000192578">
    <property type="component" value="Unassembled WGS sequence"/>
</dbReference>
<comment type="caution">
    <text evidence="17">The sequence shown here is derived from an EMBL/GenBank/DDBJ whole genome shotgun (WGS) entry which is preliminary data.</text>
</comment>
<evidence type="ECO:0000256" key="7">
    <source>
        <dbReference type="ARBA" id="ARBA00022679"/>
    </source>
</evidence>
<evidence type="ECO:0000256" key="12">
    <source>
        <dbReference type="ARBA" id="ARBA00023253"/>
    </source>
</evidence>
<dbReference type="GO" id="GO:0006004">
    <property type="term" value="P:fucose metabolic process"/>
    <property type="evidence" value="ECO:0007669"/>
    <property type="project" value="UniProtKB-KW"/>
</dbReference>
<gene>
    <name evidence="17" type="ORF">BV898_01674</name>
</gene>
<organism evidence="17 18">
    <name type="scientific">Hypsibius exemplaris</name>
    <name type="common">Freshwater tardigrade</name>
    <dbReference type="NCBI Taxonomy" id="2072580"/>
    <lineage>
        <taxon>Eukaryota</taxon>
        <taxon>Metazoa</taxon>
        <taxon>Ecdysozoa</taxon>
        <taxon>Tardigrada</taxon>
        <taxon>Eutardigrada</taxon>
        <taxon>Parachela</taxon>
        <taxon>Hypsibioidea</taxon>
        <taxon>Hypsibiidae</taxon>
        <taxon>Hypsibius</taxon>
    </lineage>
</organism>
<evidence type="ECO:0000256" key="13">
    <source>
        <dbReference type="ARBA" id="ARBA00023277"/>
    </source>
</evidence>
<evidence type="ECO:0000256" key="15">
    <source>
        <dbReference type="ARBA" id="ARBA00047273"/>
    </source>
</evidence>
<dbReference type="InterPro" id="IPR039922">
    <property type="entry name" value="POFUT1"/>
</dbReference>
<dbReference type="Gene3D" id="3.40.50.11350">
    <property type="match status" value="1"/>
</dbReference>
<evidence type="ECO:0000256" key="5">
    <source>
        <dbReference type="ARBA" id="ARBA00021745"/>
    </source>
</evidence>
<comment type="catalytic activity">
    <reaction evidence="15">
        <text>L-threonyl-[protein] + GDP-beta-L-fucose = 3-O-(alpha-L-fucosyl)-L-threonyl-[protein] + GDP + H(+)</text>
        <dbReference type="Rhea" id="RHEA:70491"/>
        <dbReference type="Rhea" id="RHEA-COMP:11060"/>
        <dbReference type="Rhea" id="RHEA-COMP:17915"/>
        <dbReference type="ChEBI" id="CHEBI:15378"/>
        <dbReference type="ChEBI" id="CHEBI:30013"/>
        <dbReference type="ChEBI" id="CHEBI:57273"/>
        <dbReference type="ChEBI" id="CHEBI:58189"/>
        <dbReference type="ChEBI" id="CHEBI:189631"/>
        <dbReference type="EC" id="2.4.1.221"/>
    </reaction>
    <physiologicalReaction direction="left-to-right" evidence="15">
        <dbReference type="Rhea" id="RHEA:70492"/>
    </physiologicalReaction>
</comment>
<comment type="pathway">
    <text evidence="2">Protein modification; protein glycosylation.</text>
</comment>
<dbReference type="OrthoDB" id="10050276at2759"/>
<keyword evidence="18" id="KW-1185">Reference proteome</keyword>
<keyword evidence="13" id="KW-0119">Carbohydrate metabolism</keyword>
<dbReference type="CDD" id="cd11302">
    <property type="entry name" value="O-FucT-1"/>
    <property type="match status" value="1"/>
</dbReference>
<evidence type="ECO:0000256" key="10">
    <source>
        <dbReference type="ARBA" id="ARBA00023157"/>
    </source>
</evidence>
<dbReference type="EMBL" id="MTYJ01000006">
    <property type="protein sequence ID" value="OQV24614.1"/>
    <property type="molecule type" value="Genomic_DNA"/>
</dbReference>
<keyword evidence="8" id="KW-0256">Endoplasmic reticulum</keyword>
<protein>
    <recommendedName>
        <fullName evidence="5">GDP-fucose protein O-fucosyltransferase 1</fullName>
        <ecNumber evidence="4">2.4.1.221</ecNumber>
    </recommendedName>
    <alternativeName>
        <fullName evidence="14">Peptide-O-fucosyltransferase 1</fullName>
    </alternativeName>
</protein>
<dbReference type="PANTHER" id="PTHR21420">
    <property type="entry name" value="GDP-FUCOSE PROTEIN O-FUCOSYLTRANSFERASE 1"/>
    <property type="match status" value="1"/>
</dbReference>
<comment type="subcellular location">
    <subcellularLocation>
        <location evidence="1">Endoplasmic reticulum</location>
    </subcellularLocation>
</comment>
<keyword evidence="9" id="KW-0914">Notch signaling pathway</keyword>
<dbReference type="Gene3D" id="3.40.50.11340">
    <property type="match status" value="1"/>
</dbReference>
<accession>A0A1W0XB22</accession>
<dbReference type="GO" id="GO:0005783">
    <property type="term" value="C:endoplasmic reticulum"/>
    <property type="evidence" value="ECO:0007669"/>
    <property type="project" value="UniProtKB-SubCell"/>
</dbReference>
<dbReference type="GO" id="GO:0046922">
    <property type="term" value="F:peptide-O-fucosyltransferase activity"/>
    <property type="evidence" value="ECO:0007669"/>
    <property type="project" value="UniProtKB-EC"/>
</dbReference>
<dbReference type="PANTHER" id="PTHR21420:SF3">
    <property type="entry name" value="GDP-FUCOSE PROTEIN O-FUCOSYLTRANSFERASE 1"/>
    <property type="match status" value="1"/>
</dbReference>
<evidence type="ECO:0000256" key="14">
    <source>
        <dbReference type="ARBA" id="ARBA00033080"/>
    </source>
</evidence>
<evidence type="ECO:0000256" key="6">
    <source>
        <dbReference type="ARBA" id="ARBA00022676"/>
    </source>
</evidence>
<evidence type="ECO:0000313" key="17">
    <source>
        <dbReference type="EMBL" id="OQV24614.1"/>
    </source>
</evidence>
<reference evidence="18" key="1">
    <citation type="submission" date="2017-01" db="EMBL/GenBank/DDBJ databases">
        <title>Comparative genomics of anhydrobiosis in the tardigrade Hypsibius dujardini.</title>
        <authorList>
            <person name="Yoshida Y."/>
            <person name="Koutsovoulos G."/>
            <person name="Laetsch D."/>
            <person name="Stevens L."/>
            <person name="Kumar S."/>
            <person name="Horikawa D."/>
            <person name="Ishino K."/>
            <person name="Komine S."/>
            <person name="Tomita M."/>
            <person name="Blaxter M."/>
            <person name="Arakawa K."/>
        </authorList>
    </citation>
    <scope>NUCLEOTIDE SEQUENCE [LARGE SCALE GENOMIC DNA]</scope>
    <source>
        <strain evidence="18">Z151</strain>
    </source>
</reference>
<dbReference type="GO" id="GO:0008593">
    <property type="term" value="P:regulation of Notch signaling pathway"/>
    <property type="evidence" value="ECO:0007669"/>
    <property type="project" value="TreeGrafter"/>
</dbReference>
<comment type="catalytic activity">
    <reaction evidence="16">
        <text>L-seryl-[protein] + GDP-beta-L-fucose = 3-O-(alpha-L-fucosyl)-L-seryl-[protein] + GDP + H(+)</text>
        <dbReference type="Rhea" id="RHEA:63644"/>
        <dbReference type="Rhea" id="RHEA-COMP:9863"/>
        <dbReference type="Rhea" id="RHEA-COMP:17914"/>
        <dbReference type="ChEBI" id="CHEBI:15378"/>
        <dbReference type="ChEBI" id="CHEBI:29999"/>
        <dbReference type="ChEBI" id="CHEBI:57273"/>
        <dbReference type="ChEBI" id="CHEBI:58189"/>
        <dbReference type="ChEBI" id="CHEBI:189632"/>
        <dbReference type="EC" id="2.4.1.221"/>
    </reaction>
    <physiologicalReaction direction="left-to-right" evidence="16">
        <dbReference type="Rhea" id="RHEA:63645"/>
    </physiologicalReaction>
</comment>
<dbReference type="AlphaFoldDB" id="A0A1W0XB22"/>
<proteinExistence type="inferred from homology"/>
<keyword evidence="10" id="KW-1015">Disulfide bond</keyword>